<sequence length="105" mass="11938">MKKLFLFLFALTTASSAFADEEDFRKRFYELMTAYNEAATSPSDKALAALTDKIHNMESARDLLDVSITNIKRADELLEDSRELTGMPKEGVSMRQILRRETLGE</sequence>
<evidence type="ECO:0000313" key="2">
    <source>
        <dbReference type="EMBL" id="BDB96494.1"/>
    </source>
</evidence>
<reference evidence="2" key="1">
    <citation type="submission" date="2021-10" db="EMBL/GenBank/DDBJ databases">
        <title>Genome Sequence of The Candidatus Hydrogeosomobacter endosymbioticus, an Intracellular Bacterial Symbiont of the Anaerobic Ciliate GW7.</title>
        <authorList>
            <person name="Shiohama Y."/>
            <person name="Shinzato N."/>
        </authorList>
    </citation>
    <scope>NUCLEOTIDE SEQUENCE [LARGE SCALE GENOMIC DNA]</scope>
    <source>
        <strain evidence="2">200920</strain>
    </source>
</reference>
<feature type="signal peptide" evidence="1">
    <location>
        <begin position="1"/>
        <end position="19"/>
    </location>
</feature>
<evidence type="ECO:0000313" key="3">
    <source>
        <dbReference type="Proteomes" id="UP001320209"/>
    </source>
</evidence>
<gene>
    <name evidence="2" type="ORF">HYD_6270</name>
</gene>
<organism evidence="2 3">
    <name type="scientific">Candidatus Hydrogenosomobacter endosymbioticus</name>
    <dbReference type="NCBI Taxonomy" id="2558174"/>
    <lineage>
        <taxon>Bacteria</taxon>
        <taxon>Pseudomonadati</taxon>
        <taxon>Pseudomonadota</taxon>
        <taxon>Alphaproteobacteria</taxon>
        <taxon>Holosporales</taxon>
        <taxon>Holosporaceae</taxon>
        <taxon>Candidatus Hydrogenosomobacter</taxon>
    </lineage>
</organism>
<keyword evidence="1" id="KW-0732">Signal</keyword>
<keyword evidence="3" id="KW-1185">Reference proteome</keyword>
<protein>
    <recommendedName>
        <fullName evidence="4">Soluble cytochrome b562</fullName>
    </recommendedName>
</protein>
<dbReference type="RefSeq" id="WP_236864893.1">
    <property type="nucleotide sequence ID" value="NZ_AP025225.1"/>
</dbReference>
<accession>A0ABN6L3K4</accession>
<dbReference type="EMBL" id="AP025225">
    <property type="protein sequence ID" value="BDB96494.1"/>
    <property type="molecule type" value="Genomic_DNA"/>
</dbReference>
<evidence type="ECO:0008006" key="4">
    <source>
        <dbReference type="Google" id="ProtNLM"/>
    </source>
</evidence>
<name>A0ABN6L3K4_9PROT</name>
<evidence type="ECO:0000256" key="1">
    <source>
        <dbReference type="SAM" id="SignalP"/>
    </source>
</evidence>
<feature type="chain" id="PRO_5046929742" description="Soluble cytochrome b562" evidence="1">
    <location>
        <begin position="20"/>
        <end position="105"/>
    </location>
</feature>
<dbReference type="Proteomes" id="UP001320209">
    <property type="component" value="Chromosome"/>
</dbReference>
<proteinExistence type="predicted"/>